<proteinExistence type="predicted"/>
<sequence>MLISFQATTATNAPRHNKTDPTSPDPHEVNNSTTRSSRPKSQLWRLSRKLRRSEEAMIANIAVIMLTSTCSENSNPTPIHQNPPNEAAPLTPRNATRPNEDAPPPRTLSPQAQPTDPSPAHHHRENDDLAALDHLGPRAQNEATPALPTLSHGRTGLATTRHQQEETPEIEARPARYQHRRKDGDRQITHEGGKSTLDRDQGQDPPTEADESQIETLEENPPPDPPHQHQQYEKNAA</sequence>
<name>A0A6A6CKP4_ZASCE</name>
<feature type="compositionally biased region" description="Polar residues" evidence="1">
    <location>
        <begin position="72"/>
        <end position="84"/>
    </location>
</feature>
<evidence type="ECO:0000256" key="1">
    <source>
        <dbReference type="SAM" id="MobiDB-lite"/>
    </source>
</evidence>
<feature type="compositionally biased region" description="Acidic residues" evidence="1">
    <location>
        <begin position="207"/>
        <end position="218"/>
    </location>
</feature>
<accession>A0A6A6CKP4</accession>
<keyword evidence="3" id="KW-1185">Reference proteome</keyword>
<feature type="compositionally biased region" description="Polar residues" evidence="1">
    <location>
        <begin position="29"/>
        <end position="40"/>
    </location>
</feature>
<feature type="region of interest" description="Disordered" evidence="1">
    <location>
        <begin position="138"/>
        <end position="237"/>
    </location>
</feature>
<gene>
    <name evidence="2" type="ORF">M409DRAFT_54521</name>
</gene>
<dbReference type="GeneID" id="54566009"/>
<dbReference type="Proteomes" id="UP000799537">
    <property type="component" value="Unassembled WGS sequence"/>
</dbReference>
<organism evidence="2 3">
    <name type="scientific">Zasmidium cellare ATCC 36951</name>
    <dbReference type="NCBI Taxonomy" id="1080233"/>
    <lineage>
        <taxon>Eukaryota</taxon>
        <taxon>Fungi</taxon>
        <taxon>Dikarya</taxon>
        <taxon>Ascomycota</taxon>
        <taxon>Pezizomycotina</taxon>
        <taxon>Dothideomycetes</taxon>
        <taxon>Dothideomycetidae</taxon>
        <taxon>Mycosphaerellales</taxon>
        <taxon>Mycosphaerellaceae</taxon>
        <taxon>Zasmidium</taxon>
    </lineage>
</organism>
<feature type="compositionally biased region" description="Basic and acidic residues" evidence="1">
    <location>
        <begin position="182"/>
        <end position="202"/>
    </location>
</feature>
<feature type="compositionally biased region" description="Polar residues" evidence="1">
    <location>
        <begin position="1"/>
        <end position="14"/>
    </location>
</feature>
<evidence type="ECO:0000313" key="3">
    <source>
        <dbReference type="Proteomes" id="UP000799537"/>
    </source>
</evidence>
<dbReference type="RefSeq" id="XP_033667619.1">
    <property type="nucleotide sequence ID" value="XM_033812737.1"/>
</dbReference>
<feature type="region of interest" description="Disordered" evidence="1">
    <location>
        <begin position="72"/>
        <end position="124"/>
    </location>
</feature>
<protein>
    <submittedName>
        <fullName evidence="2">Uncharacterized protein</fullName>
    </submittedName>
</protein>
<dbReference type="EMBL" id="ML993595">
    <property type="protein sequence ID" value="KAF2166730.1"/>
    <property type="molecule type" value="Genomic_DNA"/>
</dbReference>
<feature type="compositionally biased region" description="Basic and acidic residues" evidence="1">
    <location>
        <begin position="162"/>
        <end position="174"/>
    </location>
</feature>
<feature type="region of interest" description="Disordered" evidence="1">
    <location>
        <begin position="1"/>
        <end position="44"/>
    </location>
</feature>
<feature type="compositionally biased region" description="Basic and acidic residues" evidence="1">
    <location>
        <begin position="226"/>
        <end position="237"/>
    </location>
</feature>
<reference evidence="2" key="1">
    <citation type="journal article" date="2020" name="Stud. Mycol.">
        <title>101 Dothideomycetes genomes: a test case for predicting lifestyles and emergence of pathogens.</title>
        <authorList>
            <person name="Haridas S."/>
            <person name="Albert R."/>
            <person name="Binder M."/>
            <person name="Bloem J."/>
            <person name="Labutti K."/>
            <person name="Salamov A."/>
            <person name="Andreopoulos B."/>
            <person name="Baker S."/>
            <person name="Barry K."/>
            <person name="Bills G."/>
            <person name="Bluhm B."/>
            <person name="Cannon C."/>
            <person name="Castanera R."/>
            <person name="Culley D."/>
            <person name="Daum C."/>
            <person name="Ezra D."/>
            <person name="Gonzalez J."/>
            <person name="Henrissat B."/>
            <person name="Kuo A."/>
            <person name="Liang C."/>
            <person name="Lipzen A."/>
            <person name="Lutzoni F."/>
            <person name="Magnuson J."/>
            <person name="Mondo S."/>
            <person name="Nolan M."/>
            <person name="Ohm R."/>
            <person name="Pangilinan J."/>
            <person name="Park H.-J."/>
            <person name="Ramirez L."/>
            <person name="Alfaro M."/>
            <person name="Sun H."/>
            <person name="Tritt A."/>
            <person name="Yoshinaga Y."/>
            <person name="Zwiers L.-H."/>
            <person name="Turgeon B."/>
            <person name="Goodwin S."/>
            <person name="Spatafora J."/>
            <person name="Crous P."/>
            <person name="Grigoriev I."/>
        </authorList>
    </citation>
    <scope>NUCLEOTIDE SEQUENCE</scope>
    <source>
        <strain evidence="2">ATCC 36951</strain>
    </source>
</reference>
<evidence type="ECO:0000313" key="2">
    <source>
        <dbReference type="EMBL" id="KAF2166730.1"/>
    </source>
</evidence>
<dbReference type="AlphaFoldDB" id="A0A6A6CKP4"/>